<gene>
    <name evidence="1" type="ORF">SDC9_51089</name>
</gene>
<protein>
    <submittedName>
        <fullName evidence="1">Uncharacterized protein</fullName>
    </submittedName>
</protein>
<organism evidence="1">
    <name type="scientific">bioreactor metagenome</name>
    <dbReference type="NCBI Taxonomy" id="1076179"/>
    <lineage>
        <taxon>unclassified sequences</taxon>
        <taxon>metagenomes</taxon>
        <taxon>ecological metagenomes</taxon>
    </lineage>
</organism>
<sequence length="103" mass="10912">MRSVWVSVSLSRVFDEQVLKSKIRHTIVSTLREAGALLSHRNTFEIDISITSDGEQISSSVTSALKGVVTAAFISALEQALGTPVAKVPVDGATLLAAMRGKS</sequence>
<accession>A0A644WMY7</accession>
<dbReference type="EMBL" id="VSSQ01001072">
    <property type="protein sequence ID" value="MPM04808.1"/>
    <property type="molecule type" value="Genomic_DNA"/>
</dbReference>
<reference evidence="1" key="1">
    <citation type="submission" date="2019-08" db="EMBL/GenBank/DDBJ databases">
        <authorList>
            <person name="Kucharzyk K."/>
            <person name="Murdoch R.W."/>
            <person name="Higgins S."/>
            <person name="Loffler F."/>
        </authorList>
    </citation>
    <scope>NUCLEOTIDE SEQUENCE</scope>
</reference>
<name>A0A644WMY7_9ZZZZ</name>
<proteinExistence type="predicted"/>
<dbReference type="AlphaFoldDB" id="A0A644WMY7"/>
<evidence type="ECO:0000313" key="1">
    <source>
        <dbReference type="EMBL" id="MPM04808.1"/>
    </source>
</evidence>
<comment type="caution">
    <text evidence="1">The sequence shown here is derived from an EMBL/GenBank/DDBJ whole genome shotgun (WGS) entry which is preliminary data.</text>
</comment>